<protein>
    <submittedName>
        <fullName evidence="1">Uncharacterized protein</fullName>
    </submittedName>
</protein>
<dbReference type="Proteomes" id="UP001165143">
    <property type="component" value="Unassembled WGS sequence"/>
</dbReference>
<proteinExistence type="predicted"/>
<dbReference type="AlphaFoldDB" id="A0A9W6PLF8"/>
<evidence type="ECO:0000313" key="1">
    <source>
        <dbReference type="EMBL" id="GLW58524.1"/>
    </source>
</evidence>
<gene>
    <name evidence="1" type="ORF">Kpho01_65350</name>
</gene>
<accession>A0A9W6PLF8</accession>
<sequence length="227" mass="25093">MTGLASLYSWRSDRGRPSGHPVVSAVRQHRGVSTRTLDTEAGHGRNFHGLTGAGAVLYIAESDELNALKIGVTSRASRTNRTQQHARHGWRITAEITFEDGQHAFTAEQAVLAFLRSCGARRTLAQEQLPQGGYTETVALAREVGLSADQLLVIARAAGEIVEATARPFYTSMVALDQVRDHLREVEKEYQVMKLTGSRRELQEFAAQVLPLLEELKEMAESLRSRL</sequence>
<organism evidence="1 2">
    <name type="scientific">Kitasatospora phosalacinea</name>
    <dbReference type="NCBI Taxonomy" id="2065"/>
    <lineage>
        <taxon>Bacteria</taxon>
        <taxon>Bacillati</taxon>
        <taxon>Actinomycetota</taxon>
        <taxon>Actinomycetes</taxon>
        <taxon>Kitasatosporales</taxon>
        <taxon>Streptomycetaceae</taxon>
        <taxon>Kitasatospora</taxon>
    </lineage>
</organism>
<dbReference type="EMBL" id="BSRX01000054">
    <property type="protein sequence ID" value="GLW58524.1"/>
    <property type="molecule type" value="Genomic_DNA"/>
</dbReference>
<evidence type="ECO:0000313" key="2">
    <source>
        <dbReference type="Proteomes" id="UP001165143"/>
    </source>
</evidence>
<comment type="caution">
    <text evidence="1">The sequence shown here is derived from an EMBL/GenBank/DDBJ whole genome shotgun (WGS) entry which is preliminary data.</text>
</comment>
<reference evidence="1" key="1">
    <citation type="submission" date="2023-02" db="EMBL/GenBank/DDBJ databases">
        <title>Kitasatospora phosalacinea NBRC 14362.</title>
        <authorList>
            <person name="Ichikawa N."/>
            <person name="Sato H."/>
            <person name="Tonouchi N."/>
        </authorList>
    </citation>
    <scope>NUCLEOTIDE SEQUENCE</scope>
    <source>
        <strain evidence="1">NBRC 14362</strain>
    </source>
</reference>
<name>A0A9W6PLF8_9ACTN</name>